<feature type="domain" description="FF" evidence="13">
    <location>
        <begin position="780"/>
        <end position="843"/>
    </location>
</feature>
<dbReference type="GO" id="GO:0045292">
    <property type="term" value="P:mRNA cis splicing, via spliceosome"/>
    <property type="evidence" value="ECO:0007669"/>
    <property type="project" value="InterPro"/>
</dbReference>
<feature type="domain" description="FF" evidence="13">
    <location>
        <begin position="905"/>
        <end position="970"/>
    </location>
</feature>
<evidence type="ECO:0000256" key="8">
    <source>
        <dbReference type="ARBA" id="ARBA00064817"/>
    </source>
</evidence>
<comment type="subunit">
    <text evidence="8">Interacts (via the WW domains) with the phosphorylated C-terminal domain of NRPB1 (via CTD domain).</text>
</comment>
<dbReference type="FunFam" id="1.10.10.440:FF:000019">
    <property type="entry name" value="Pre-mRNA-processing protein 40A"/>
    <property type="match status" value="1"/>
</dbReference>
<protein>
    <submittedName>
        <fullName evidence="14">WW domain</fullName>
    </submittedName>
</protein>
<dbReference type="PROSITE" id="PS51676">
    <property type="entry name" value="FF"/>
    <property type="match status" value="5"/>
</dbReference>
<evidence type="ECO:0000256" key="1">
    <source>
        <dbReference type="ARBA" id="ARBA00004123"/>
    </source>
</evidence>
<dbReference type="FunFam" id="1.10.10.440:FF:000026">
    <property type="entry name" value="Pre-mRNA-processing protein 40A"/>
    <property type="match status" value="1"/>
</dbReference>
<keyword evidence="2" id="KW-0507">mRNA processing</keyword>
<feature type="transmembrane region" description="Helical" evidence="11">
    <location>
        <begin position="37"/>
        <end position="62"/>
    </location>
</feature>
<dbReference type="SMART" id="SM00456">
    <property type="entry name" value="WW"/>
    <property type="match status" value="2"/>
</dbReference>
<feature type="coiled-coil region" evidence="9">
    <location>
        <begin position="897"/>
        <end position="925"/>
    </location>
</feature>
<feature type="region of interest" description="Disordered" evidence="10">
    <location>
        <begin position="168"/>
        <end position="205"/>
    </location>
</feature>
<feature type="compositionally biased region" description="Basic and acidic residues" evidence="10">
    <location>
        <begin position="973"/>
        <end position="1037"/>
    </location>
</feature>
<dbReference type="Pfam" id="PF00397">
    <property type="entry name" value="WW"/>
    <property type="match status" value="1"/>
</dbReference>
<dbReference type="AlphaFoldDB" id="A0AAN8W4E3"/>
<feature type="domain" description="FF" evidence="13">
    <location>
        <begin position="615"/>
        <end position="670"/>
    </location>
</feature>
<dbReference type="PANTHER" id="PTHR11864:SF0">
    <property type="entry name" value="PRP40 PRE-MRNA PROCESSING FACTOR 40 HOMOLOG A (YEAST)"/>
    <property type="match status" value="1"/>
</dbReference>
<feature type="compositionally biased region" description="Acidic residues" evidence="10">
    <location>
        <begin position="1130"/>
        <end position="1144"/>
    </location>
</feature>
<dbReference type="Gene3D" id="2.20.70.10">
    <property type="match status" value="2"/>
</dbReference>
<dbReference type="InterPro" id="IPR036020">
    <property type="entry name" value="WW_dom_sf"/>
</dbReference>
<dbReference type="GO" id="GO:0003723">
    <property type="term" value="F:RNA binding"/>
    <property type="evidence" value="ECO:0007669"/>
    <property type="project" value="TreeGrafter"/>
</dbReference>
<feature type="compositionally biased region" description="Basic and acidic residues" evidence="10">
    <location>
        <begin position="1071"/>
        <end position="1087"/>
    </location>
</feature>
<feature type="compositionally biased region" description="Basic and acidic residues" evidence="10">
    <location>
        <begin position="1050"/>
        <end position="1061"/>
    </location>
</feature>
<keyword evidence="4" id="KW-0508">mRNA splicing</keyword>
<keyword evidence="11" id="KW-0812">Transmembrane</keyword>
<evidence type="ECO:0000256" key="7">
    <source>
        <dbReference type="ARBA" id="ARBA00061317"/>
    </source>
</evidence>
<dbReference type="SUPFAM" id="SSF81698">
    <property type="entry name" value="FF domain"/>
    <property type="match status" value="5"/>
</dbReference>
<keyword evidence="5" id="KW-0539">Nucleus</keyword>
<dbReference type="FunFam" id="2.20.70.10:FF:000228">
    <property type="entry name" value="Pre-mRNA-processing protein 40A"/>
    <property type="match status" value="1"/>
</dbReference>
<dbReference type="PROSITE" id="PS50020">
    <property type="entry name" value="WW_DOMAIN_2"/>
    <property type="match status" value="2"/>
</dbReference>
<evidence type="ECO:0000256" key="4">
    <source>
        <dbReference type="ARBA" id="ARBA00023187"/>
    </source>
</evidence>
<feature type="region of interest" description="Disordered" evidence="10">
    <location>
        <begin position="973"/>
        <end position="1144"/>
    </location>
</feature>
<reference evidence="14 15" key="1">
    <citation type="submission" date="2023-12" db="EMBL/GenBank/DDBJ databases">
        <title>A high-quality genome assembly for Dillenia turbinata (Dilleniales).</title>
        <authorList>
            <person name="Chanderbali A."/>
        </authorList>
    </citation>
    <scope>NUCLEOTIDE SEQUENCE [LARGE SCALE GENOMIC DNA]</scope>
    <source>
        <strain evidence="14">LSX21</strain>
        <tissue evidence="14">Leaf</tissue>
    </source>
</reference>
<dbReference type="InterPro" id="IPR002713">
    <property type="entry name" value="FF_domain"/>
</dbReference>
<organism evidence="14 15">
    <name type="scientific">Dillenia turbinata</name>
    <dbReference type="NCBI Taxonomy" id="194707"/>
    <lineage>
        <taxon>Eukaryota</taxon>
        <taxon>Viridiplantae</taxon>
        <taxon>Streptophyta</taxon>
        <taxon>Embryophyta</taxon>
        <taxon>Tracheophyta</taxon>
        <taxon>Spermatophyta</taxon>
        <taxon>Magnoliopsida</taxon>
        <taxon>eudicotyledons</taxon>
        <taxon>Gunneridae</taxon>
        <taxon>Pentapetalae</taxon>
        <taxon>Dilleniales</taxon>
        <taxon>Dilleniaceae</taxon>
        <taxon>Dillenia</taxon>
    </lineage>
</organism>
<evidence type="ECO:0000256" key="3">
    <source>
        <dbReference type="ARBA" id="ARBA00022737"/>
    </source>
</evidence>
<feature type="domain" description="FF" evidence="13">
    <location>
        <begin position="548"/>
        <end position="602"/>
    </location>
</feature>
<keyword evidence="9" id="KW-0175">Coiled coil</keyword>
<dbReference type="GO" id="GO:0071004">
    <property type="term" value="C:U2-type prespliceosome"/>
    <property type="evidence" value="ECO:0007669"/>
    <property type="project" value="TreeGrafter"/>
</dbReference>
<keyword evidence="3" id="KW-0677">Repeat</keyword>
<feature type="compositionally biased region" description="Polar residues" evidence="10">
    <location>
        <begin position="181"/>
        <end position="194"/>
    </location>
</feature>
<evidence type="ECO:0000256" key="6">
    <source>
        <dbReference type="ARBA" id="ARBA00056384"/>
    </source>
</evidence>
<name>A0AAN8W4E3_9MAGN</name>
<dbReference type="FunFam" id="1.10.10.440:FF:000013">
    <property type="entry name" value="pre-mRNA-processing protein 40A isoform X1"/>
    <property type="match status" value="1"/>
</dbReference>
<feature type="coiled-coil region" evidence="9">
    <location>
        <begin position="756"/>
        <end position="791"/>
    </location>
</feature>
<gene>
    <name evidence="14" type="ORF">RJ641_029279</name>
</gene>
<comment type="similarity">
    <text evidence="7">Belongs to the PRPF40 family.</text>
</comment>
<comment type="caution">
    <text evidence="14">The sequence shown here is derived from an EMBL/GenBank/DDBJ whole genome shotgun (WGS) entry which is preliminary data.</text>
</comment>
<evidence type="ECO:0000256" key="10">
    <source>
        <dbReference type="SAM" id="MobiDB-lite"/>
    </source>
</evidence>
<dbReference type="InterPro" id="IPR036517">
    <property type="entry name" value="FF_domain_sf"/>
</dbReference>
<dbReference type="EMBL" id="JBAMMX010000005">
    <property type="protein sequence ID" value="KAK6939748.1"/>
    <property type="molecule type" value="Genomic_DNA"/>
</dbReference>
<dbReference type="FunFam" id="1.10.10.440:FF:000024">
    <property type="entry name" value="Pre-mRNA-processing protein 40A"/>
    <property type="match status" value="1"/>
</dbReference>
<feature type="domain" description="FF" evidence="13">
    <location>
        <begin position="708"/>
        <end position="762"/>
    </location>
</feature>
<dbReference type="Gene3D" id="1.10.10.440">
    <property type="entry name" value="FF domain"/>
    <property type="match status" value="5"/>
</dbReference>
<evidence type="ECO:0000256" key="11">
    <source>
        <dbReference type="SAM" id="Phobius"/>
    </source>
</evidence>
<dbReference type="CDD" id="cd00201">
    <property type="entry name" value="WW"/>
    <property type="match status" value="2"/>
</dbReference>
<evidence type="ECO:0000259" key="13">
    <source>
        <dbReference type="PROSITE" id="PS51676"/>
    </source>
</evidence>
<evidence type="ECO:0000256" key="2">
    <source>
        <dbReference type="ARBA" id="ARBA00022664"/>
    </source>
</evidence>
<evidence type="ECO:0000256" key="9">
    <source>
        <dbReference type="SAM" id="Coils"/>
    </source>
</evidence>
<dbReference type="Pfam" id="PF25432">
    <property type="entry name" value="FF_PRPF40A"/>
    <property type="match status" value="1"/>
</dbReference>
<keyword evidence="15" id="KW-1185">Reference proteome</keyword>
<dbReference type="SMART" id="SM00441">
    <property type="entry name" value="FF"/>
    <property type="match status" value="5"/>
</dbReference>
<dbReference type="SUPFAM" id="SSF51045">
    <property type="entry name" value="WW domain"/>
    <property type="match status" value="2"/>
</dbReference>
<dbReference type="InterPro" id="IPR001202">
    <property type="entry name" value="WW_dom"/>
</dbReference>
<dbReference type="InterPro" id="IPR039726">
    <property type="entry name" value="Prp40-like"/>
</dbReference>
<evidence type="ECO:0000313" key="15">
    <source>
        <dbReference type="Proteomes" id="UP001370490"/>
    </source>
</evidence>
<evidence type="ECO:0000259" key="12">
    <source>
        <dbReference type="PROSITE" id="PS50020"/>
    </source>
</evidence>
<proteinExistence type="inferred from homology"/>
<feature type="domain" description="WW" evidence="12">
    <location>
        <begin position="334"/>
        <end position="367"/>
    </location>
</feature>
<dbReference type="Pfam" id="PF01846">
    <property type="entry name" value="FF"/>
    <property type="match status" value="5"/>
</dbReference>
<feature type="compositionally biased region" description="Basic residues" evidence="10">
    <location>
        <begin position="1088"/>
        <end position="1102"/>
    </location>
</feature>
<dbReference type="Proteomes" id="UP001370490">
    <property type="component" value="Unassembled WGS sequence"/>
</dbReference>
<feature type="compositionally biased region" description="Basic and acidic residues" evidence="10">
    <location>
        <begin position="1119"/>
        <end position="1128"/>
    </location>
</feature>
<evidence type="ECO:0000256" key="5">
    <source>
        <dbReference type="ARBA" id="ARBA00023242"/>
    </source>
</evidence>
<accession>A0AAN8W4E3</accession>
<comment type="subcellular location">
    <subcellularLocation>
        <location evidence="1">Nucleus</location>
    </subcellularLocation>
</comment>
<dbReference type="GO" id="GO:0005685">
    <property type="term" value="C:U1 snRNP"/>
    <property type="evidence" value="ECO:0007669"/>
    <property type="project" value="TreeGrafter"/>
</dbReference>
<evidence type="ECO:0000313" key="14">
    <source>
        <dbReference type="EMBL" id="KAK6939748.1"/>
    </source>
</evidence>
<feature type="domain" description="WW" evidence="12">
    <location>
        <begin position="289"/>
        <end position="305"/>
    </location>
</feature>
<dbReference type="FunFam" id="1.10.10.440:FF:000022">
    <property type="entry name" value="Pre-mRNA-processing protein 40A"/>
    <property type="match status" value="1"/>
</dbReference>
<keyword evidence="11" id="KW-1133">Transmembrane helix</keyword>
<comment type="function">
    <text evidence="6">Binds the phosphorylated C-terminal domain (CTD) of the largest subunit of RNA polymerase II and functions as a scaffold for RNA processing machineries. May be involved in pre-mRNA splicing.</text>
</comment>
<keyword evidence="11" id="KW-0472">Membrane</keyword>
<dbReference type="PANTHER" id="PTHR11864">
    <property type="entry name" value="PRE-MRNA-PROCESSING PROTEIN PRP40"/>
    <property type="match status" value="1"/>
</dbReference>
<sequence length="1144" mass="129665">MRFCGFSSPTLYLKTCPCPKMATNPQSSGMQLFNKFFLIYCFVTSTTGPLVFSAIVVFGVPLQFRPVVPPQQGQPFIPAPSQQFRPVGQGIPPQNIGLPPGQGQPLQFSQTMQQLPPRPVQPPHGVPSSQAIPMSYVQSSRPPVSGSLQHQAAPAISNPVPGLINPGMPQSSPYTFAPTYGQPQNNVNGSQQFQPGGAQPWLSSGSQSTALVMSGMQTGQQPGVTAASMLADNATNPSQQSSSDWQEHTAADGRSQFSSFGLWSVIFTVLRLELLHLLCPMRHVTITRYYYNKKTRQSSWEKPLELMTPIEVSIVLVFSSFGPSLPLLVGFARADASTVWKEFTTPEGRKYYYNKETRQSKWTIPDELKLAREQAEKAGSQGAESDTVMADSLTSIAASSSETPLAAATPGSSTTPIATSVIGSSPVSVMPVAAAVNPSPLVASGSLAIPGVHSAVTNAIGVHSPQVGVSPVPATSGNLATSGAIEASNTTSISGENLSSKGLAIPLDGASMQDIEEAKKGMAVAGKVNVTPLEEKAADDEPLVFANKQEAKNAFKSLLESANVESDWNWEQAMRVIINDPRYTALKTLGERKQAFNEYLGQRKKLEAEERRIKQKKAREEFTKMLEESTELTSSTRWSKAITMFEDDERFKAVERARDREDLFENYLVELQKKFYHRKLLNNVDCMLNIDNSRKKREVERTRALEEHKRNITEYRKFLESCDFIKVNTPWRKIQDRLEDDERCLRLEKIDRLEIFQEYIRDLEKEEEEQKKIQKEQLRRAERKNRDAFRKLMEEHVSFGILTAKTRWRDYCMKVKELPPYLAVASNTSGSTPKDLFEDVAEELEKKYHEDRTRIKDAMKTGKVTILSTWKIEDFKASILEDVGSPPISDINLKLVFEELLERIKEKEEKEAKKRQRLADDLSDLLHSIKEITASSTWEDSKPLFEESQEYRSIADESFRRGIFEEYVAHLQEKAKEKERKREEEKAKKEKEKEEKEKKKEKEREREKEKERKEKEKEREREKGKEEKVKEKSKKDEAESENFDVTDGYGYKEDRKREKERERKHRKRHQDSKDDASSDKDDKDEKKSHRHGSDRKKSRKHAYSPDSDSESKHKRHKKDRDGSRRNGGYEELEDGELGEDGEIQ</sequence>
<dbReference type="GO" id="GO:0070063">
    <property type="term" value="F:RNA polymerase binding"/>
    <property type="evidence" value="ECO:0007669"/>
    <property type="project" value="UniProtKB-ARBA"/>
</dbReference>